<name>A0A1D8IKS2_9GAMM</name>
<accession>A0A1D8IKS2</accession>
<evidence type="ECO:0000313" key="2">
    <source>
        <dbReference type="EMBL" id="AOU97070.1"/>
    </source>
</evidence>
<reference evidence="3" key="1">
    <citation type="submission" date="2016-09" db="EMBL/GenBank/DDBJ databases">
        <title>Acidihalobacter prosperus F5.</title>
        <authorList>
            <person name="Khaleque H.N."/>
            <person name="Ramsay J.P."/>
            <person name="Kaksonen A.H."/>
            <person name="Boxall N.J."/>
            <person name="Watkin E.L.J."/>
        </authorList>
    </citation>
    <scope>NUCLEOTIDE SEQUENCE [LARGE SCALE GENOMIC DNA]</scope>
    <source>
        <strain evidence="3">F5</strain>
    </source>
</reference>
<sequence>MQHKVNLSGDKLSGPRAQRRRVPAPVSRKIAANHHDWNAPIVAAYQTGAYRYRKIGEYIGLHLATGGYVVRARS</sequence>
<dbReference type="Proteomes" id="UP000095401">
    <property type="component" value="Chromosome"/>
</dbReference>
<dbReference type="KEGG" id="aprs:BI364_02775"/>
<dbReference type="EMBL" id="CP017415">
    <property type="protein sequence ID" value="AOU97070.1"/>
    <property type="molecule type" value="Genomic_DNA"/>
</dbReference>
<dbReference type="AlphaFoldDB" id="A0A1D8IKS2"/>
<feature type="region of interest" description="Disordered" evidence="1">
    <location>
        <begin position="1"/>
        <end position="25"/>
    </location>
</feature>
<proteinExistence type="predicted"/>
<keyword evidence="3" id="KW-1185">Reference proteome</keyword>
<gene>
    <name evidence="2" type="ORF">BI364_02775</name>
</gene>
<organism evidence="2 3">
    <name type="scientific">Acidihalobacter yilgarnensis</name>
    <dbReference type="NCBI Taxonomy" id="2819280"/>
    <lineage>
        <taxon>Bacteria</taxon>
        <taxon>Pseudomonadati</taxon>
        <taxon>Pseudomonadota</taxon>
        <taxon>Gammaproteobacteria</taxon>
        <taxon>Chromatiales</taxon>
        <taxon>Ectothiorhodospiraceae</taxon>
        <taxon>Acidihalobacter</taxon>
    </lineage>
</organism>
<evidence type="ECO:0000313" key="3">
    <source>
        <dbReference type="Proteomes" id="UP000095401"/>
    </source>
</evidence>
<protein>
    <submittedName>
        <fullName evidence="2">Uncharacterized protein</fullName>
    </submittedName>
</protein>
<evidence type="ECO:0000256" key="1">
    <source>
        <dbReference type="SAM" id="MobiDB-lite"/>
    </source>
</evidence>